<accession>A0AA41Z7Z2</accession>
<dbReference type="AlphaFoldDB" id="A0AA41Z7Z2"/>
<dbReference type="Pfam" id="PF00497">
    <property type="entry name" value="SBP_bac_3"/>
    <property type="match status" value="1"/>
</dbReference>
<gene>
    <name evidence="4" type="ORF">M8523_30040</name>
</gene>
<feature type="domain" description="Solute-binding protein family 3/N-terminal" evidence="3">
    <location>
        <begin position="52"/>
        <end position="275"/>
    </location>
</feature>
<dbReference type="RefSeq" id="WP_282588549.1">
    <property type="nucleotide sequence ID" value="NZ_JAMOIM010000042.1"/>
</dbReference>
<dbReference type="SUPFAM" id="SSF53850">
    <property type="entry name" value="Periplasmic binding protein-like II"/>
    <property type="match status" value="1"/>
</dbReference>
<comment type="caution">
    <text evidence="4">The sequence shown here is derived from an EMBL/GenBank/DDBJ whole genome shotgun (WGS) entry which is preliminary data.</text>
</comment>
<protein>
    <submittedName>
        <fullName evidence="4">Transporter substrate-binding domain-containing protein</fullName>
    </submittedName>
</protein>
<dbReference type="CDD" id="cd13530">
    <property type="entry name" value="PBP2_peptides_like"/>
    <property type="match status" value="1"/>
</dbReference>
<keyword evidence="5" id="KW-1185">Reference proteome</keyword>
<evidence type="ECO:0000259" key="3">
    <source>
        <dbReference type="SMART" id="SM00062"/>
    </source>
</evidence>
<evidence type="ECO:0000313" key="4">
    <source>
        <dbReference type="EMBL" id="MCW6512173.1"/>
    </source>
</evidence>
<dbReference type="Proteomes" id="UP001165667">
    <property type="component" value="Unassembled WGS sequence"/>
</dbReference>
<reference evidence="4" key="1">
    <citation type="submission" date="2022-05" db="EMBL/GenBank/DDBJ databases">
        <authorList>
            <person name="Pankratov T."/>
        </authorList>
    </citation>
    <scope>NUCLEOTIDE SEQUENCE</scope>
    <source>
        <strain evidence="4">BP6-180914</strain>
    </source>
</reference>
<proteinExistence type="predicted"/>
<sequence>MLTSCVKWAPLAALLAFAGGAEAQSAATATGPQVSIDLPKPWPLRHLVATGTLTIATTGKSAGVTFVDESGKLAGARIDLWTKLADDLGIKPDFVVIDWPGVLPGLAANRFDIACEGASWTKARLASPDFYMTRPLEVAINVGVALKSSGIATWSDAAGKRLGGVKGEQELKDLLAKAGAKTASLELPGVPEARLALLNGQYDVYGTGMQVAQTLLKGEDGDKFMILGEPTAVDASGFCVNKNEGDLAQAVNVLLAKYSVDGTMASINKKWDMPDTTANLAKLGY</sequence>
<name>A0AA41Z7Z2_9HYPH</name>
<evidence type="ECO:0000256" key="1">
    <source>
        <dbReference type="ARBA" id="ARBA00022729"/>
    </source>
</evidence>
<dbReference type="PANTHER" id="PTHR35936:SF19">
    <property type="entry name" value="AMINO-ACID-BINDING PROTEIN YXEM-RELATED"/>
    <property type="match status" value="1"/>
</dbReference>
<organism evidence="4 5">
    <name type="scientific">Lichenifustis flavocetrariae</name>
    <dbReference type="NCBI Taxonomy" id="2949735"/>
    <lineage>
        <taxon>Bacteria</taxon>
        <taxon>Pseudomonadati</taxon>
        <taxon>Pseudomonadota</taxon>
        <taxon>Alphaproteobacteria</taxon>
        <taxon>Hyphomicrobiales</taxon>
        <taxon>Lichenihabitantaceae</taxon>
        <taxon>Lichenifustis</taxon>
    </lineage>
</organism>
<feature type="chain" id="PRO_5041265790" evidence="2">
    <location>
        <begin position="24"/>
        <end position="285"/>
    </location>
</feature>
<evidence type="ECO:0000256" key="2">
    <source>
        <dbReference type="SAM" id="SignalP"/>
    </source>
</evidence>
<keyword evidence="1 2" id="KW-0732">Signal</keyword>
<dbReference type="PANTHER" id="PTHR35936">
    <property type="entry name" value="MEMBRANE-BOUND LYTIC MUREIN TRANSGLYCOSYLASE F"/>
    <property type="match status" value="1"/>
</dbReference>
<dbReference type="Gene3D" id="3.40.190.10">
    <property type="entry name" value="Periplasmic binding protein-like II"/>
    <property type="match status" value="2"/>
</dbReference>
<evidence type="ECO:0000313" key="5">
    <source>
        <dbReference type="Proteomes" id="UP001165667"/>
    </source>
</evidence>
<dbReference type="SMART" id="SM00062">
    <property type="entry name" value="PBPb"/>
    <property type="match status" value="1"/>
</dbReference>
<dbReference type="InterPro" id="IPR001638">
    <property type="entry name" value="Solute-binding_3/MltF_N"/>
</dbReference>
<dbReference type="EMBL" id="JAMOIM010000042">
    <property type="protein sequence ID" value="MCW6512173.1"/>
    <property type="molecule type" value="Genomic_DNA"/>
</dbReference>
<feature type="signal peptide" evidence="2">
    <location>
        <begin position="1"/>
        <end position="23"/>
    </location>
</feature>